<protein>
    <submittedName>
        <fullName evidence="2">FAD-binding oxidoreductase</fullName>
    </submittedName>
</protein>
<evidence type="ECO:0000259" key="1">
    <source>
        <dbReference type="Pfam" id="PF17885"/>
    </source>
</evidence>
<dbReference type="PRINTS" id="PR00420">
    <property type="entry name" value="RNGMNOXGNASE"/>
</dbReference>
<dbReference type="EMBL" id="CP108482">
    <property type="protein sequence ID" value="WUS55327.1"/>
    <property type="molecule type" value="Genomic_DNA"/>
</dbReference>
<gene>
    <name evidence="2" type="ORF">OG469_07235</name>
</gene>
<dbReference type="Gene3D" id="3.30.9.40">
    <property type="match status" value="1"/>
</dbReference>
<sequence length="412" mass="44629">MRRILIVGAGQAGLQLALGLQSNGYDVTVMTNRTADEVRDGRVMSTQCMFDTALQHERDLGINFWEQEAPRIEGLGVSVTGPESARVIDWVGRLDGYAQSVDQRVKMSGWLETFAERGGQVVVHGVAVSDLDYFTRTYDLVLVAAGKGELVSMFGRDASRSPYETPQRALAVSYVHGLGPRPEHDFKAVRCNLVPGVGELFIMPTLTTSGPGDILFWEGVPGGPIDVFGDVKDPAEHLRLTLDLMKTFTPWEYDRTRAGVELTDAGGTLAGRYAPVVRNPVGELPGGGLVLGVADVVVANDPITGQGSNNAAKCAAVYLEAILEHGEKPFDREFMQAAFDRYWDAAQHVTKWTNAMLAPPPEHVLNLIGAAGQLPPVADRFANGFDNAADFEHWFYEPEKAAAYLGSVAPQG</sequence>
<dbReference type="Gene3D" id="3.50.50.60">
    <property type="entry name" value="FAD/NAD(P)-binding domain"/>
    <property type="match status" value="2"/>
</dbReference>
<dbReference type="RefSeq" id="WP_329500055.1">
    <property type="nucleotide sequence ID" value="NZ_CP108460.1"/>
</dbReference>
<reference evidence="2 3" key="1">
    <citation type="submission" date="2022-10" db="EMBL/GenBank/DDBJ databases">
        <title>The complete genomes of actinobacterial strains from the NBC collection.</title>
        <authorList>
            <person name="Joergensen T.S."/>
            <person name="Alvarez Arevalo M."/>
            <person name="Sterndorff E.B."/>
            <person name="Faurdal D."/>
            <person name="Vuksanovic O."/>
            <person name="Mourched A.-S."/>
            <person name="Charusanti P."/>
            <person name="Shaw S."/>
            <person name="Blin K."/>
            <person name="Weber T."/>
        </authorList>
    </citation>
    <scope>NUCLEOTIDE SEQUENCE [LARGE SCALE GENOMIC DNA]</scope>
    <source>
        <strain evidence="2 3">NBC_01247</strain>
    </source>
</reference>
<feature type="domain" description="Styrene monooxygenase StyA putative substrate binding" evidence="1">
    <location>
        <begin position="146"/>
        <end position="255"/>
    </location>
</feature>
<dbReference type="Pfam" id="PF17885">
    <property type="entry name" value="Smoa_sbd"/>
    <property type="match status" value="1"/>
</dbReference>
<dbReference type="Proteomes" id="UP001432014">
    <property type="component" value="Chromosome"/>
</dbReference>
<organism evidence="2 3">
    <name type="scientific">Kitasatospora herbaricolor</name>
    <dbReference type="NCBI Taxonomy" id="68217"/>
    <lineage>
        <taxon>Bacteria</taxon>
        <taxon>Bacillati</taxon>
        <taxon>Actinomycetota</taxon>
        <taxon>Actinomycetes</taxon>
        <taxon>Kitasatosporales</taxon>
        <taxon>Streptomycetaceae</taxon>
        <taxon>Kitasatospora</taxon>
    </lineage>
</organism>
<keyword evidence="3" id="KW-1185">Reference proteome</keyword>
<evidence type="ECO:0000313" key="2">
    <source>
        <dbReference type="EMBL" id="WUS55327.1"/>
    </source>
</evidence>
<name>A0ABZ1W3B6_9ACTN</name>
<dbReference type="InterPro" id="IPR036188">
    <property type="entry name" value="FAD/NAD-bd_sf"/>
</dbReference>
<dbReference type="SUPFAM" id="SSF51905">
    <property type="entry name" value="FAD/NAD(P)-binding domain"/>
    <property type="match status" value="1"/>
</dbReference>
<accession>A0ABZ1W3B6</accession>
<proteinExistence type="predicted"/>
<evidence type="ECO:0000313" key="3">
    <source>
        <dbReference type="Proteomes" id="UP001432014"/>
    </source>
</evidence>
<dbReference type="InterPro" id="IPR041654">
    <property type="entry name" value="StyA_sbd"/>
</dbReference>